<protein>
    <submittedName>
        <fullName evidence="1">Uncharacterized protein</fullName>
    </submittedName>
</protein>
<evidence type="ECO:0000313" key="2">
    <source>
        <dbReference type="Proteomes" id="UP000282892"/>
    </source>
</evidence>
<evidence type="ECO:0000313" key="1">
    <source>
        <dbReference type="EMBL" id="AZU64967.1"/>
    </source>
</evidence>
<organism evidence="1 2">
    <name type="scientific">Neobacillus mesonae</name>
    <dbReference type="NCBI Taxonomy" id="1193713"/>
    <lineage>
        <taxon>Bacteria</taxon>
        <taxon>Bacillati</taxon>
        <taxon>Bacillota</taxon>
        <taxon>Bacilli</taxon>
        <taxon>Bacillales</taxon>
        <taxon>Bacillaceae</taxon>
        <taxon>Neobacillus</taxon>
    </lineage>
</organism>
<accession>A0A3T0I6M3</accession>
<dbReference type="AlphaFoldDB" id="A0A3T0I6M3"/>
<dbReference type="Proteomes" id="UP000282892">
    <property type="component" value="Chromosome"/>
</dbReference>
<proteinExistence type="predicted"/>
<sequence>MNKKPKEETISFSANKKWLSIPAETRKSLERNVWCSNCCDVVQIENYTVKESKYGIVLHGTCKTCGHEVARVID</sequence>
<dbReference type="EMBL" id="CP022572">
    <property type="protein sequence ID" value="AZU64967.1"/>
    <property type="molecule type" value="Genomic_DNA"/>
</dbReference>
<name>A0A3T0I6M3_9BACI</name>
<gene>
    <name evidence="1" type="ORF">CHR53_13840</name>
</gene>
<dbReference type="OrthoDB" id="2647637at2"/>
<keyword evidence="2" id="KW-1185">Reference proteome</keyword>
<dbReference type="KEGG" id="nmk:CHR53_13840"/>
<reference evidence="1 2" key="1">
    <citation type="submission" date="2017-07" db="EMBL/GenBank/DDBJ databases">
        <title>The complete genome sequence of Bacillus mesonae strain H20-5, an efficient strain improving plant abiotic stress resistance.</title>
        <authorList>
            <person name="Kim S.Y."/>
            <person name="Song H."/>
            <person name="Sang M.K."/>
            <person name="Weon H.-Y."/>
            <person name="Song J."/>
        </authorList>
    </citation>
    <scope>NUCLEOTIDE SEQUENCE [LARGE SCALE GENOMIC DNA]</scope>
    <source>
        <strain evidence="1 2">H20-5</strain>
    </source>
</reference>